<organism evidence="8 9">
    <name type="scientific">Petrolisthes cinctipes</name>
    <name type="common">Flat porcelain crab</name>
    <dbReference type="NCBI Taxonomy" id="88211"/>
    <lineage>
        <taxon>Eukaryota</taxon>
        <taxon>Metazoa</taxon>
        <taxon>Ecdysozoa</taxon>
        <taxon>Arthropoda</taxon>
        <taxon>Crustacea</taxon>
        <taxon>Multicrustacea</taxon>
        <taxon>Malacostraca</taxon>
        <taxon>Eumalacostraca</taxon>
        <taxon>Eucarida</taxon>
        <taxon>Decapoda</taxon>
        <taxon>Pleocyemata</taxon>
        <taxon>Anomura</taxon>
        <taxon>Galatheoidea</taxon>
        <taxon>Porcellanidae</taxon>
        <taxon>Petrolisthes</taxon>
    </lineage>
</organism>
<reference evidence="8" key="1">
    <citation type="submission" date="2023-10" db="EMBL/GenBank/DDBJ databases">
        <title>Genome assemblies of two species of porcelain crab, Petrolisthes cinctipes and Petrolisthes manimaculis (Anomura: Porcellanidae).</title>
        <authorList>
            <person name="Angst P."/>
        </authorList>
    </citation>
    <scope>NUCLEOTIDE SEQUENCE</scope>
    <source>
        <strain evidence="8">PB745_01</strain>
        <tissue evidence="8">Gill</tissue>
    </source>
</reference>
<keyword evidence="4" id="KW-1133">Transmembrane helix</keyword>
<evidence type="ECO:0000256" key="3">
    <source>
        <dbReference type="ARBA" id="ARBA00022692"/>
    </source>
</evidence>
<evidence type="ECO:0000256" key="4">
    <source>
        <dbReference type="ARBA" id="ARBA00022989"/>
    </source>
</evidence>
<dbReference type="AlphaFoldDB" id="A0AAE1BKA6"/>
<evidence type="ECO:0000256" key="6">
    <source>
        <dbReference type="ARBA" id="ARBA00023170"/>
    </source>
</evidence>
<evidence type="ECO:0000256" key="7">
    <source>
        <dbReference type="ARBA" id="ARBA00023180"/>
    </source>
</evidence>
<evidence type="ECO:0000313" key="9">
    <source>
        <dbReference type="Proteomes" id="UP001286313"/>
    </source>
</evidence>
<dbReference type="Gene3D" id="3.40.190.10">
    <property type="entry name" value="Periplasmic binding protein-like II"/>
    <property type="match status" value="1"/>
</dbReference>
<evidence type="ECO:0000256" key="2">
    <source>
        <dbReference type="ARBA" id="ARBA00022475"/>
    </source>
</evidence>
<dbReference type="PANTHER" id="PTHR42643:SF24">
    <property type="entry name" value="IONOTROPIC RECEPTOR 60A"/>
    <property type="match status" value="1"/>
</dbReference>
<dbReference type="GO" id="GO:0005886">
    <property type="term" value="C:plasma membrane"/>
    <property type="evidence" value="ECO:0007669"/>
    <property type="project" value="UniProtKB-SubCell"/>
</dbReference>
<comment type="caution">
    <text evidence="8">The sequence shown here is derived from an EMBL/GenBank/DDBJ whole genome shotgun (WGS) entry which is preliminary data.</text>
</comment>
<evidence type="ECO:0000256" key="1">
    <source>
        <dbReference type="ARBA" id="ARBA00004651"/>
    </source>
</evidence>
<evidence type="ECO:0000256" key="5">
    <source>
        <dbReference type="ARBA" id="ARBA00023136"/>
    </source>
</evidence>
<dbReference type="InterPro" id="IPR052192">
    <property type="entry name" value="Insect_Ionotropic_Sensory_Rcpt"/>
</dbReference>
<keyword evidence="2" id="KW-1003">Cell membrane</keyword>
<accession>A0AAE1BKA6</accession>
<evidence type="ECO:0000313" key="8">
    <source>
        <dbReference type="EMBL" id="KAK3851049.1"/>
    </source>
</evidence>
<gene>
    <name evidence="8" type="ORF">Pcinc_042274</name>
</gene>
<dbReference type="Proteomes" id="UP001286313">
    <property type="component" value="Unassembled WGS sequence"/>
</dbReference>
<protein>
    <submittedName>
        <fullName evidence="8">Uncharacterized protein</fullName>
    </submittedName>
</protein>
<keyword evidence="3" id="KW-0812">Transmembrane</keyword>
<name>A0AAE1BKA6_PETCI</name>
<keyword evidence="7" id="KW-0325">Glycoprotein</keyword>
<dbReference type="SUPFAM" id="SSF53850">
    <property type="entry name" value="Periplasmic binding protein-like II"/>
    <property type="match status" value="1"/>
</dbReference>
<proteinExistence type="predicted"/>
<keyword evidence="9" id="KW-1185">Reference proteome</keyword>
<comment type="subcellular location">
    <subcellularLocation>
        <location evidence="1">Cell membrane</location>
        <topology evidence="1">Multi-pass membrane protein</topology>
    </subcellularLocation>
</comment>
<dbReference type="EMBL" id="JAWQEG010008070">
    <property type="protein sequence ID" value="KAK3851049.1"/>
    <property type="molecule type" value="Genomic_DNA"/>
</dbReference>
<keyword evidence="5" id="KW-0472">Membrane</keyword>
<sequence length="162" mass="18713">MALSGTHLRVAAEVWVPWVKIEQHIQVGFTTSGILIEFLDLFASKLNFTYSVVRPADREWGRTLPNGTMTGMEATSGMFKTVYDNAFQVTSLFEEWERIKVERFALLCDFFSMKKVMSDDYSTTSQCNFYIVKEAIYVNPMAFVFPKKSHLIPKINKWLVNM</sequence>
<dbReference type="PANTHER" id="PTHR42643">
    <property type="entry name" value="IONOTROPIC RECEPTOR 20A-RELATED"/>
    <property type="match status" value="1"/>
</dbReference>
<keyword evidence="6" id="KW-0675">Receptor</keyword>